<dbReference type="InterPro" id="IPR051257">
    <property type="entry name" value="Diverse_CBS-Domain"/>
</dbReference>
<reference evidence="5" key="1">
    <citation type="journal article" date="2019" name="Int. J. Syst. Evol. Microbiol.">
        <title>The Global Catalogue of Microorganisms (GCM) 10K type strain sequencing project: providing services to taxonomists for standard genome sequencing and annotation.</title>
        <authorList>
            <consortium name="The Broad Institute Genomics Platform"/>
            <consortium name="The Broad Institute Genome Sequencing Center for Infectious Disease"/>
            <person name="Wu L."/>
            <person name="Ma J."/>
        </authorList>
    </citation>
    <scope>NUCLEOTIDE SEQUENCE [LARGE SCALE GENOMIC DNA]</scope>
    <source>
        <strain evidence="5">CCUG 59778</strain>
    </source>
</reference>
<evidence type="ECO:0000256" key="2">
    <source>
        <dbReference type="PROSITE-ProRule" id="PRU00703"/>
    </source>
</evidence>
<dbReference type="InterPro" id="IPR046342">
    <property type="entry name" value="CBS_dom_sf"/>
</dbReference>
<name>A0ABW0EH62_9PSEU</name>
<dbReference type="Proteomes" id="UP001596157">
    <property type="component" value="Unassembled WGS sequence"/>
</dbReference>
<dbReference type="RefSeq" id="WP_378244940.1">
    <property type="nucleotide sequence ID" value="NZ_JBHSKF010000002.1"/>
</dbReference>
<evidence type="ECO:0000313" key="4">
    <source>
        <dbReference type="EMBL" id="MFC5286734.1"/>
    </source>
</evidence>
<gene>
    <name evidence="4" type="ORF">ACFPM7_06695</name>
</gene>
<dbReference type="InterPro" id="IPR000644">
    <property type="entry name" value="CBS_dom"/>
</dbReference>
<dbReference type="SMART" id="SM00116">
    <property type="entry name" value="CBS"/>
    <property type="match status" value="2"/>
</dbReference>
<dbReference type="Gene3D" id="3.10.580.10">
    <property type="entry name" value="CBS-domain"/>
    <property type="match status" value="1"/>
</dbReference>
<dbReference type="PANTHER" id="PTHR43080">
    <property type="entry name" value="CBS DOMAIN-CONTAINING PROTEIN CBSX3, MITOCHONDRIAL"/>
    <property type="match status" value="1"/>
</dbReference>
<keyword evidence="1 2" id="KW-0129">CBS domain</keyword>
<protein>
    <submittedName>
        <fullName evidence="4">HPP family protein</fullName>
    </submittedName>
</protein>
<evidence type="ECO:0000256" key="1">
    <source>
        <dbReference type="ARBA" id="ARBA00023122"/>
    </source>
</evidence>
<sequence>MTTAVRSAMSTRVLGVDPRTSVQVALAVMARSGVRHLPVIDHGRCLGIVSEAAALWHAWAGHGDDRIGACMRAPASQVDQDASLEAAAKAIATSGVDAVVVTADGALVGILTSTDIVRALAG</sequence>
<dbReference type="PANTHER" id="PTHR43080:SF26">
    <property type="entry name" value="REGULATORY PROTEIN"/>
    <property type="match status" value="1"/>
</dbReference>
<feature type="domain" description="CBS" evidence="3">
    <location>
        <begin position="71"/>
        <end position="122"/>
    </location>
</feature>
<comment type="caution">
    <text evidence="4">The sequence shown here is derived from an EMBL/GenBank/DDBJ whole genome shotgun (WGS) entry which is preliminary data.</text>
</comment>
<accession>A0ABW0EH62</accession>
<evidence type="ECO:0000259" key="3">
    <source>
        <dbReference type="PROSITE" id="PS51371"/>
    </source>
</evidence>
<proteinExistence type="predicted"/>
<dbReference type="EMBL" id="JBHSKF010000002">
    <property type="protein sequence ID" value="MFC5286734.1"/>
    <property type="molecule type" value="Genomic_DNA"/>
</dbReference>
<dbReference type="PROSITE" id="PS51371">
    <property type="entry name" value="CBS"/>
    <property type="match status" value="2"/>
</dbReference>
<feature type="domain" description="CBS" evidence="3">
    <location>
        <begin position="9"/>
        <end position="66"/>
    </location>
</feature>
<organism evidence="4 5">
    <name type="scientific">Actinokineospora guangxiensis</name>
    <dbReference type="NCBI Taxonomy" id="1490288"/>
    <lineage>
        <taxon>Bacteria</taxon>
        <taxon>Bacillati</taxon>
        <taxon>Actinomycetota</taxon>
        <taxon>Actinomycetes</taxon>
        <taxon>Pseudonocardiales</taxon>
        <taxon>Pseudonocardiaceae</taxon>
        <taxon>Actinokineospora</taxon>
    </lineage>
</organism>
<evidence type="ECO:0000313" key="5">
    <source>
        <dbReference type="Proteomes" id="UP001596157"/>
    </source>
</evidence>
<dbReference type="Pfam" id="PF00571">
    <property type="entry name" value="CBS"/>
    <property type="match status" value="2"/>
</dbReference>
<keyword evidence="5" id="KW-1185">Reference proteome</keyword>
<dbReference type="SUPFAM" id="SSF54631">
    <property type="entry name" value="CBS-domain pair"/>
    <property type="match status" value="1"/>
</dbReference>